<evidence type="ECO:0000313" key="2">
    <source>
        <dbReference type="EMBL" id="KIW00192.1"/>
    </source>
</evidence>
<dbReference type="InParanoid" id="A0A0D1YH87"/>
<keyword evidence="3" id="KW-1185">Reference proteome</keyword>
<organism evidence="2 3">
    <name type="scientific">Verruconis gallopava</name>
    <dbReference type="NCBI Taxonomy" id="253628"/>
    <lineage>
        <taxon>Eukaryota</taxon>
        <taxon>Fungi</taxon>
        <taxon>Dikarya</taxon>
        <taxon>Ascomycota</taxon>
        <taxon>Pezizomycotina</taxon>
        <taxon>Dothideomycetes</taxon>
        <taxon>Pleosporomycetidae</taxon>
        <taxon>Venturiales</taxon>
        <taxon>Sympoventuriaceae</taxon>
        <taxon>Verruconis</taxon>
    </lineage>
</organism>
<feature type="compositionally biased region" description="Polar residues" evidence="1">
    <location>
        <begin position="250"/>
        <end position="262"/>
    </location>
</feature>
<dbReference type="GeneID" id="27316205"/>
<proteinExistence type="predicted"/>
<evidence type="ECO:0000256" key="1">
    <source>
        <dbReference type="SAM" id="MobiDB-lite"/>
    </source>
</evidence>
<dbReference type="Proteomes" id="UP000053259">
    <property type="component" value="Unassembled WGS sequence"/>
</dbReference>
<dbReference type="InterPro" id="IPR019312">
    <property type="entry name" value="CNOT11"/>
</dbReference>
<name>A0A0D1YH87_9PEZI</name>
<dbReference type="RefSeq" id="XP_016210061.1">
    <property type="nucleotide sequence ID" value="XM_016362096.1"/>
</dbReference>
<evidence type="ECO:0000313" key="3">
    <source>
        <dbReference type="Proteomes" id="UP000053259"/>
    </source>
</evidence>
<dbReference type="AlphaFoldDB" id="A0A0D1YH87"/>
<dbReference type="HOGENOM" id="CLU_685140_0_0_1"/>
<protein>
    <submittedName>
        <fullName evidence="2">Uncharacterized protein</fullName>
    </submittedName>
</protein>
<dbReference type="Pfam" id="PF10155">
    <property type="entry name" value="CNOT11"/>
    <property type="match status" value="1"/>
</dbReference>
<dbReference type="GO" id="GO:0030014">
    <property type="term" value="C:CCR4-NOT complex"/>
    <property type="evidence" value="ECO:0007669"/>
    <property type="project" value="InterPro"/>
</dbReference>
<reference evidence="2 3" key="1">
    <citation type="submission" date="2015-01" db="EMBL/GenBank/DDBJ databases">
        <title>The Genome Sequence of Ochroconis gallopava CBS43764.</title>
        <authorList>
            <consortium name="The Broad Institute Genomics Platform"/>
            <person name="Cuomo C."/>
            <person name="de Hoog S."/>
            <person name="Gorbushina A."/>
            <person name="Stielow B."/>
            <person name="Teixiera M."/>
            <person name="Abouelleil A."/>
            <person name="Chapman S.B."/>
            <person name="Priest M."/>
            <person name="Young S.K."/>
            <person name="Wortman J."/>
            <person name="Nusbaum C."/>
            <person name="Birren B."/>
        </authorList>
    </citation>
    <scope>NUCLEOTIDE SEQUENCE [LARGE SCALE GENOMIC DNA]</scope>
    <source>
        <strain evidence="2 3">CBS 43764</strain>
    </source>
</reference>
<sequence>MTRSASLPGDVKALLRQGYDRSVELNSNIFAQEIRNPAKPRDALSDWADGLRSGGLKSMTPFELSVRLLGVLEELKAEEESDEDPEGHVTALLTCEFHIYKLNCGTPLRFNPFLYHWVLTSARIQHTLPEELVPWHWKARLEIIRLALTSPGVEDGLAERGSKNMEKRSPQSIAEKVQKERLQTIDLKPFARLLEMQGLPITEELASYLAMEDYVLMSDQRTNRPAHDDVLHDLAQYTNGPPVAPHETAFASSENSNGSVLSPTHGPDTFLNDSPSLANVPNDKGKSPAPQVFPLTSHSTLSDIQKAFNYDPQEAMHTLTRLPIDLASLDLLTRLLESATLNAETASTLTREYVQHSLRIIERLGTTFSPDSDSGAAFDPMIEGLPTGKDEQARAVKLLVLFMKNLLRKGLLPVQELLFDLREISTRYIWIPEVREFTNFLEGGDGVVASGGTTVDGTSGSVNTGHSIGG</sequence>
<dbReference type="EMBL" id="KN847566">
    <property type="protein sequence ID" value="KIW00192.1"/>
    <property type="molecule type" value="Genomic_DNA"/>
</dbReference>
<accession>A0A0D1YH87</accession>
<feature type="region of interest" description="Disordered" evidence="1">
    <location>
        <begin position="244"/>
        <end position="294"/>
    </location>
</feature>
<dbReference type="STRING" id="253628.A0A0D1YH87"/>
<dbReference type="VEuPathDB" id="FungiDB:PV09_08232"/>
<dbReference type="OrthoDB" id="10265389at2759"/>
<gene>
    <name evidence="2" type="ORF">PV09_08232</name>
</gene>